<evidence type="ECO:0000256" key="1">
    <source>
        <dbReference type="ARBA" id="ARBA00022737"/>
    </source>
</evidence>
<gene>
    <name evidence="5" type="ORF">VNI00_008805</name>
</gene>
<protein>
    <recommendedName>
        <fullName evidence="4">Nephrocystin 3-like N-terminal domain-containing protein</fullName>
    </recommendedName>
</protein>
<feature type="chain" id="PRO_5043418275" description="Nephrocystin 3-like N-terminal domain-containing protein" evidence="3">
    <location>
        <begin position="20"/>
        <end position="755"/>
    </location>
</feature>
<dbReference type="Pfam" id="PF24883">
    <property type="entry name" value="NPHP3_N"/>
    <property type="match status" value="1"/>
</dbReference>
<evidence type="ECO:0000259" key="4">
    <source>
        <dbReference type="Pfam" id="PF24883"/>
    </source>
</evidence>
<keyword evidence="1" id="KW-0677">Repeat</keyword>
<sequence length="755" mass="86060">MEWFWSVLTYSVLCAIAELQVLDDTPQLLRLLSERAAMNACHDAEARYPQPNCHPNTRVKTLARLGRWVEDRGGTVKVCWVYGSAGVGKSAIAQKVSEDHFNQLVGAFFFSRNDSTRDILYPFVATIVYQCCTSIPLKYIVGPLIFDVIRSNTNIFLTTSENQFRKLLLEPFASVAPEMRRALPNLITIDGLDECIDLPSQQRLLGLMDLAIAFHTPVPFKFLLCSRPEPQIRHGIDSSGFASCLERIQISGTTIRLLGVLSESDLDIRRYFLEKFAELRRKYRSVLRAEGEIWPSEDQVNELVWRASGQFIFAVTVIKYVDSMDERPQDRLRTILSIQSGEIQGSPYPDLDMLYRQIILTCRNWDKIYSILQLLVTPHPNLNCVSNSRIQWHSSTIIFNFKIGQVETLLSRLHSVMHIPEDPNFQIQILHASFTEFLLDSARSGQYRVRKYSESEYCNHVTVLLLRTLASYAPWYPPYCSSEQSFDAAFTNWQKKVGFIVHSTLPHLSITHWPDYWCKVESPSASLLAELERFDTYLIGALTLTCACDPAHSLLRWNDCLAWAKALDKKVPQSFIEKLGVFFRGCSIGYHKDTLRLNAVRGTFELECGIVNTSRRKFADCMVDSLTWYYKQWWSEELGSWDFLPMLLPATPEDGILFNELVVVHIPKANASTLKKVYGVYRSLKGGAQKTMFRNDIVHDTSKSAVCGLVEIEDLEAFKALLYKRRDIFAVLPAENSSPWSDSDLSVSDGECDTA</sequence>
<accession>A0AAW0CWL0</accession>
<dbReference type="PANTHER" id="PTHR10039">
    <property type="entry name" value="AMELOGENIN"/>
    <property type="match status" value="1"/>
</dbReference>
<feature type="domain" description="Nephrocystin 3-like N-terminal" evidence="4">
    <location>
        <begin position="67"/>
        <end position="227"/>
    </location>
</feature>
<feature type="compositionally biased region" description="Low complexity" evidence="2">
    <location>
        <begin position="737"/>
        <end position="749"/>
    </location>
</feature>
<keyword evidence="3" id="KW-0732">Signal</keyword>
<evidence type="ECO:0000256" key="3">
    <source>
        <dbReference type="SAM" id="SignalP"/>
    </source>
</evidence>
<dbReference type="Gene3D" id="3.40.50.300">
    <property type="entry name" value="P-loop containing nucleotide triphosphate hydrolases"/>
    <property type="match status" value="1"/>
</dbReference>
<dbReference type="EMBL" id="JAYKXP010000030">
    <property type="protein sequence ID" value="KAK7043067.1"/>
    <property type="molecule type" value="Genomic_DNA"/>
</dbReference>
<dbReference type="SUPFAM" id="SSF52540">
    <property type="entry name" value="P-loop containing nucleoside triphosphate hydrolases"/>
    <property type="match status" value="1"/>
</dbReference>
<evidence type="ECO:0000256" key="2">
    <source>
        <dbReference type="SAM" id="MobiDB-lite"/>
    </source>
</evidence>
<name>A0AAW0CWL0_9AGAR</name>
<dbReference type="Proteomes" id="UP001383192">
    <property type="component" value="Unassembled WGS sequence"/>
</dbReference>
<reference evidence="5 6" key="1">
    <citation type="submission" date="2024-01" db="EMBL/GenBank/DDBJ databases">
        <title>A draft genome for a cacao thread blight-causing isolate of Paramarasmius palmivorus.</title>
        <authorList>
            <person name="Baruah I.K."/>
            <person name="Bukari Y."/>
            <person name="Amoako-Attah I."/>
            <person name="Meinhardt L.W."/>
            <person name="Bailey B.A."/>
            <person name="Cohen S.P."/>
        </authorList>
    </citation>
    <scope>NUCLEOTIDE SEQUENCE [LARGE SCALE GENOMIC DNA]</scope>
    <source>
        <strain evidence="5 6">GH-12</strain>
    </source>
</reference>
<evidence type="ECO:0000313" key="6">
    <source>
        <dbReference type="Proteomes" id="UP001383192"/>
    </source>
</evidence>
<evidence type="ECO:0000313" key="5">
    <source>
        <dbReference type="EMBL" id="KAK7043067.1"/>
    </source>
</evidence>
<comment type="caution">
    <text evidence="5">The sequence shown here is derived from an EMBL/GenBank/DDBJ whole genome shotgun (WGS) entry which is preliminary data.</text>
</comment>
<proteinExistence type="predicted"/>
<dbReference type="PANTHER" id="PTHR10039:SF17">
    <property type="entry name" value="FUNGAL STAND N-TERMINAL GOODBYE DOMAIN-CONTAINING PROTEIN-RELATED"/>
    <property type="match status" value="1"/>
</dbReference>
<feature type="signal peptide" evidence="3">
    <location>
        <begin position="1"/>
        <end position="19"/>
    </location>
</feature>
<organism evidence="5 6">
    <name type="scientific">Paramarasmius palmivorus</name>
    <dbReference type="NCBI Taxonomy" id="297713"/>
    <lineage>
        <taxon>Eukaryota</taxon>
        <taxon>Fungi</taxon>
        <taxon>Dikarya</taxon>
        <taxon>Basidiomycota</taxon>
        <taxon>Agaricomycotina</taxon>
        <taxon>Agaricomycetes</taxon>
        <taxon>Agaricomycetidae</taxon>
        <taxon>Agaricales</taxon>
        <taxon>Marasmiineae</taxon>
        <taxon>Marasmiaceae</taxon>
        <taxon>Paramarasmius</taxon>
    </lineage>
</organism>
<dbReference type="InterPro" id="IPR056884">
    <property type="entry name" value="NPHP3-like_N"/>
</dbReference>
<keyword evidence="6" id="KW-1185">Reference proteome</keyword>
<dbReference type="InterPro" id="IPR027417">
    <property type="entry name" value="P-loop_NTPase"/>
</dbReference>
<feature type="region of interest" description="Disordered" evidence="2">
    <location>
        <begin position="736"/>
        <end position="755"/>
    </location>
</feature>
<dbReference type="AlphaFoldDB" id="A0AAW0CWL0"/>